<dbReference type="Gene3D" id="1.50.10.10">
    <property type="match status" value="1"/>
</dbReference>
<accession>A0A5C4XLY8</accession>
<sequence>MLTATLSHSAPTPALATPHSRQAVLERAVERVRSTSRIFGLRNPQIGSAEKGWEYCNPFDWVISFYAGQLWLAYQFNGEPGLANLARARQADLNLLLSNLAAQDHDLGFIFSLNCVADWKLTGSQTARQMALRAAEALRARFRPAGGYIQAWNAHGTSDTARSKFVAGRIIADTMQNLALLYWAHEETGTPDFKTIADAHAETTRRHLIRDDGTSFHTFVFDATTGAPLRGETHQGYAHDSCWARGQAWLVHGFAQSFRTTGNPAYLDAARQVAAKAEELMGDDAVPLWDFRLPADAPQHLDSSAGAILSAGLFILADMTSGDEKIRWRAFAERLLNGLIETCDLTQIEGAQGLLDYGAAHVRRGSVRNMLPYGDYYFMEALMRSLGHSRFCW</sequence>
<feature type="binding site" evidence="4">
    <location>
        <position position="231"/>
    </location>
    <ligand>
        <name>substrate</name>
    </ligand>
</feature>
<dbReference type="PANTHER" id="PTHR36845:SF1">
    <property type="entry name" value="HYDROLASE, PUTATIVE (AFU_ORTHOLOGUE AFUA_7G05090)-RELATED"/>
    <property type="match status" value="1"/>
</dbReference>
<feature type="binding site" evidence="4">
    <location>
        <position position="173"/>
    </location>
    <ligand>
        <name>substrate</name>
    </ligand>
</feature>
<dbReference type="PANTHER" id="PTHR36845">
    <property type="entry name" value="HYDROLASE, PUTATIVE (AFU_ORTHOLOGUE AFUA_7G05090)-RELATED"/>
    <property type="match status" value="1"/>
</dbReference>
<feature type="binding site" evidence="4">
    <location>
        <position position="249"/>
    </location>
    <ligand>
        <name>substrate</name>
    </ligand>
</feature>
<keyword evidence="6" id="KW-1185">Reference proteome</keyword>
<dbReference type="GO" id="GO:0052757">
    <property type="term" value="F:chondroitin hydrolase activity"/>
    <property type="evidence" value="ECO:0007669"/>
    <property type="project" value="TreeGrafter"/>
</dbReference>
<dbReference type="Proteomes" id="UP000311605">
    <property type="component" value="Unassembled WGS sequence"/>
</dbReference>
<dbReference type="InterPro" id="IPR010905">
    <property type="entry name" value="Glyco_hydro_88"/>
</dbReference>
<dbReference type="Pfam" id="PF07470">
    <property type="entry name" value="Glyco_hydro_88"/>
    <property type="match status" value="1"/>
</dbReference>
<dbReference type="InterPro" id="IPR012341">
    <property type="entry name" value="6hp_glycosidase-like_sf"/>
</dbReference>
<proteinExistence type="inferred from homology"/>
<dbReference type="SUPFAM" id="SSF48208">
    <property type="entry name" value="Six-hairpin glycosidases"/>
    <property type="match status" value="1"/>
</dbReference>
<dbReference type="GO" id="GO:0000272">
    <property type="term" value="P:polysaccharide catabolic process"/>
    <property type="evidence" value="ECO:0007669"/>
    <property type="project" value="TreeGrafter"/>
</dbReference>
<feature type="binding site" evidence="4">
    <location>
        <position position="233"/>
    </location>
    <ligand>
        <name>substrate</name>
    </ligand>
</feature>
<reference evidence="5 6" key="1">
    <citation type="submission" date="2019-06" db="EMBL/GenBank/DDBJ databases">
        <title>The draft genome of Rhizobium smilacinae PTYR-5.</title>
        <authorList>
            <person name="Liu L."/>
            <person name="Li L."/>
            <person name="Zhang X."/>
        </authorList>
    </citation>
    <scope>NUCLEOTIDE SEQUENCE [LARGE SCALE GENOMIC DNA]</scope>
    <source>
        <strain evidence="5 6">PTYR-5</strain>
    </source>
</reference>
<comment type="similarity">
    <text evidence="2">Belongs to the glycosyl hydrolase 88 family.</text>
</comment>
<dbReference type="AlphaFoldDB" id="A0A5C4XLY8"/>
<feature type="active site" description="Proton donor" evidence="3">
    <location>
        <position position="173"/>
    </location>
</feature>
<evidence type="ECO:0000256" key="1">
    <source>
        <dbReference type="ARBA" id="ARBA00022801"/>
    </source>
</evidence>
<dbReference type="InterPro" id="IPR008928">
    <property type="entry name" value="6-hairpin_glycosidase_sf"/>
</dbReference>
<evidence type="ECO:0000256" key="3">
    <source>
        <dbReference type="PIRSR" id="PIRSR610905-1"/>
    </source>
</evidence>
<feature type="binding site" evidence="4">
    <location>
        <position position="245"/>
    </location>
    <ligand>
        <name>substrate</name>
    </ligand>
</feature>
<gene>
    <name evidence="5" type="ORF">FHP24_12635</name>
</gene>
<organism evidence="5 6">
    <name type="scientific">Aliirhizobium smilacinae</name>
    <dbReference type="NCBI Taxonomy" id="1395944"/>
    <lineage>
        <taxon>Bacteria</taxon>
        <taxon>Pseudomonadati</taxon>
        <taxon>Pseudomonadota</taxon>
        <taxon>Alphaproteobacteria</taxon>
        <taxon>Hyphomicrobiales</taxon>
        <taxon>Rhizobiaceae</taxon>
        <taxon>Aliirhizobium</taxon>
    </lineage>
</organism>
<keyword evidence="1 5" id="KW-0378">Hydrolase</keyword>
<evidence type="ECO:0000313" key="5">
    <source>
        <dbReference type="EMBL" id="TNM63640.1"/>
    </source>
</evidence>
<feature type="binding site" evidence="4">
    <location>
        <position position="106"/>
    </location>
    <ligand>
        <name>substrate</name>
    </ligand>
</feature>
<dbReference type="InterPro" id="IPR052369">
    <property type="entry name" value="UG_Glycosaminoglycan_Hydrolase"/>
</dbReference>
<feature type="active site" description="Nucleophile" evidence="3">
    <location>
        <position position="106"/>
    </location>
</feature>
<evidence type="ECO:0000313" key="6">
    <source>
        <dbReference type="Proteomes" id="UP000311605"/>
    </source>
</evidence>
<evidence type="ECO:0000256" key="4">
    <source>
        <dbReference type="PIRSR" id="PIRSR610905-2"/>
    </source>
</evidence>
<protein>
    <submittedName>
        <fullName evidence="5">Glycosyl hydrolase</fullName>
    </submittedName>
</protein>
<dbReference type="RefSeq" id="WP_139676548.1">
    <property type="nucleotide sequence ID" value="NZ_VDMN01000002.1"/>
</dbReference>
<name>A0A5C4XLY8_9HYPH</name>
<comment type="caution">
    <text evidence="5">The sequence shown here is derived from an EMBL/GenBank/DDBJ whole genome shotgun (WGS) entry which is preliminary data.</text>
</comment>
<evidence type="ECO:0000256" key="2">
    <source>
        <dbReference type="ARBA" id="ARBA00038358"/>
    </source>
</evidence>
<dbReference type="EMBL" id="VDMN01000002">
    <property type="protein sequence ID" value="TNM63640.1"/>
    <property type="molecule type" value="Genomic_DNA"/>
</dbReference>
<dbReference type="OrthoDB" id="428577at2"/>